<accession>A0A1F5G414</accession>
<dbReference type="Gene3D" id="3.40.50.1110">
    <property type="entry name" value="SGNH hydrolase"/>
    <property type="match status" value="1"/>
</dbReference>
<comment type="caution">
    <text evidence="1">The sequence shown here is derived from an EMBL/GenBank/DDBJ whole genome shotgun (WGS) entry which is preliminary data.</text>
</comment>
<proteinExistence type="predicted"/>
<dbReference type="InterPro" id="IPR036514">
    <property type="entry name" value="SGNH_hydro_sf"/>
</dbReference>
<evidence type="ECO:0000313" key="2">
    <source>
        <dbReference type="Proteomes" id="UP000179102"/>
    </source>
</evidence>
<reference evidence="1 2" key="1">
    <citation type="journal article" date="2016" name="Nat. Commun.">
        <title>Thousands of microbial genomes shed light on interconnected biogeochemical processes in an aquifer system.</title>
        <authorList>
            <person name="Anantharaman K."/>
            <person name="Brown C.T."/>
            <person name="Hug L.A."/>
            <person name="Sharon I."/>
            <person name="Castelle C.J."/>
            <person name="Probst A.J."/>
            <person name="Thomas B.C."/>
            <person name="Singh A."/>
            <person name="Wilkins M.J."/>
            <person name="Karaoz U."/>
            <person name="Brodie E.L."/>
            <person name="Williams K.H."/>
            <person name="Hubbard S.S."/>
            <person name="Banfield J.F."/>
        </authorList>
    </citation>
    <scope>NUCLEOTIDE SEQUENCE [LARGE SCALE GENOMIC DNA]</scope>
</reference>
<dbReference type="SUPFAM" id="SSF52266">
    <property type="entry name" value="SGNH hydrolase"/>
    <property type="match status" value="1"/>
</dbReference>
<dbReference type="EMBL" id="MFAZ01000040">
    <property type="protein sequence ID" value="OGD86579.1"/>
    <property type="molecule type" value="Genomic_DNA"/>
</dbReference>
<organism evidence="1 2">
    <name type="scientific">Candidatus Curtissbacteria bacterium RIFCSPHIGHO2_01_FULL_41_11</name>
    <dbReference type="NCBI Taxonomy" id="1797711"/>
    <lineage>
        <taxon>Bacteria</taxon>
        <taxon>Candidatus Curtissiibacteriota</taxon>
    </lineage>
</organism>
<dbReference type="AlphaFoldDB" id="A0A1F5G414"/>
<dbReference type="Proteomes" id="UP000179102">
    <property type="component" value="Unassembled WGS sequence"/>
</dbReference>
<sequence length="378" mass="43102">MFLYENKPSADFPYVSSEFDNPIHINADGFRDNEFSFEKDDGEFRIAVLGDSYEEALQVALSDTWQKVMASKLSGDLNKKVESFNFGVSGYGTDQEWLTLTQKVWKFSPDLIILAFSPNDVGDTFKNKLVRIRESDDLFFSTNKNKLVRIRESDDLFFSTNKNELVRLNGGKIEVISARERAGGNFLGRIARETYVYHTIIKASSGNEFLKRVVDKVRVKILGFPKEDRFFLSDAQLVQGPFEVLASQVNPPAAVDQTWDIVSALVSDMEKQAREHNAGFLVTVNIPRTQVDPMSWESIRKQYHLDLDTSSSYQINEKMDQIVRDLGVDYYDPRSDAIDWLGENGDLHWPIDAHFNVNGNLFMGTKVAEYIEANKLVK</sequence>
<evidence type="ECO:0008006" key="3">
    <source>
        <dbReference type="Google" id="ProtNLM"/>
    </source>
</evidence>
<protein>
    <recommendedName>
        <fullName evidence="3">SGNH hydrolase-type esterase domain-containing protein</fullName>
    </recommendedName>
</protein>
<name>A0A1F5G414_9BACT</name>
<evidence type="ECO:0000313" key="1">
    <source>
        <dbReference type="EMBL" id="OGD86579.1"/>
    </source>
</evidence>
<gene>
    <name evidence="1" type="ORF">A2870_02185</name>
</gene>
<dbReference type="STRING" id="1797711.A2870_02185"/>
<dbReference type="CDD" id="cd00229">
    <property type="entry name" value="SGNH_hydrolase"/>
    <property type="match status" value="1"/>
</dbReference>